<keyword evidence="6" id="KW-0966">Cell projection</keyword>
<evidence type="ECO:0000313" key="7">
    <source>
        <dbReference type="Proteomes" id="UP000178086"/>
    </source>
</evidence>
<evidence type="ECO:0000256" key="2">
    <source>
        <dbReference type="ARBA" id="ARBA00009272"/>
    </source>
</evidence>
<keyword evidence="3 4" id="KW-0975">Bacterial flagellum</keyword>
<evidence type="ECO:0000256" key="4">
    <source>
        <dbReference type="HAMAP-Rule" id="MF_00724"/>
    </source>
</evidence>
<dbReference type="NCBIfam" id="TIGR00205">
    <property type="entry name" value="fliE"/>
    <property type="match status" value="1"/>
</dbReference>
<dbReference type="GO" id="GO:0003774">
    <property type="term" value="F:cytoskeletal motor activity"/>
    <property type="evidence" value="ECO:0007669"/>
    <property type="project" value="InterPro"/>
</dbReference>
<evidence type="ECO:0000256" key="5">
    <source>
        <dbReference type="NCBIfam" id="TIGR00205"/>
    </source>
</evidence>
<organism evidence="6 7">
    <name type="scientific">Candidatus Aquicultor primus</name>
    <dbReference type="NCBI Taxonomy" id="1797195"/>
    <lineage>
        <taxon>Bacteria</taxon>
        <taxon>Bacillati</taxon>
        <taxon>Actinomycetota</taxon>
        <taxon>Candidatus Aquicultoria</taxon>
        <taxon>Candidatus Aquicultorales</taxon>
        <taxon>Candidatus Aquicultoraceae</taxon>
        <taxon>Candidatus Aquicultor</taxon>
    </lineage>
</organism>
<dbReference type="PANTHER" id="PTHR34653">
    <property type="match status" value="1"/>
</dbReference>
<comment type="similarity">
    <text evidence="2 4">Belongs to the FliE family.</text>
</comment>
<dbReference type="InterPro" id="IPR001624">
    <property type="entry name" value="FliE"/>
</dbReference>
<dbReference type="GO" id="GO:0005198">
    <property type="term" value="F:structural molecule activity"/>
    <property type="evidence" value="ECO:0007669"/>
    <property type="project" value="UniProtKB-UniRule"/>
</dbReference>
<dbReference type="GO" id="GO:0071973">
    <property type="term" value="P:bacterial-type flagellum-dependent cell motility"/>
    <property type="evidence" value="ECO:0007669"/>
    <property type="project" value="InterPro"/>
</dbReference>
<proteinExistence type="inferred from homology"/>
<sequence>MEIVPIKLNPIQGAAISPAKIESPSGKVLGSFTEVFDQTINKVSELQKSADTAVEKFAAGELDVHEVMIAVEKASVAMQLTIQLRNKVMEAYQEVMRMQV</sequence>
<evidence type="ECO:0000256" key="3">
    <source>
        <dbReference type="ARBA" id="ARBA00023143"/>
    </source>
</evidence>
<dbReference type="GO" id="GO:0009425">
    <property type="term" value="C:bacterial-type flagellum basal body"/>
    <property type="evidence" value="ECO:0007669"/>
    <property type="project" value="UniProtKB-SubCell"/>
</dbReference>
<evidence type="ECO:0000256" key="1">
    <source>
        <dbReference type="ARBA" id="ARBA00004117"/>
    </source>
</evidence>
<dbReference type="PRINTS" id="PR01006">
    <property type="entry name" value="FLGHOOKFLIE"/>
</dbReference>
<dbReference type="PANTHER" id="PTHR34653:SF1">
    <property type="entry name" value="FLAGELLAR HOOK-BASAL BODY COMPLEX PROTEIN FLIE"/>
    <property type="match status" value="1"/>
</dbReference>
<protein>
    <recommendedName>
        <fullName evidence="4 5">Flagellar hook-basal body complex protein FliE</fullName>
    </recommendedName>
</protein>
<name>A0A1F2UKX5_9ACTN</name>
<reference evidence="6 7" key="1">
    <citation type="journal article" date="2016" name="Nat. Commun.">
        <title>Thousands of microbial genomes shed light on interconnected biogeochemical processes in an aquifer system.</title>
        <authorList>
            <person name="Anantharaman K."/>
            <person name="Brown C.T."/>
            <person name="Hug L.A."/>
            <person name="Sharon I."/>
            <person name="Castelle C.J."/>
            <person name="Probst A.J."/>
            <person name="Thomas B.C."/>
            <person name="Singh A."/>
            <person name="Wilkins M.J."/>
            <person name="Karaoz U."/>
            <person name="Brodie E.L."/>
            <person name="Williams K.H."/>
            <person name="Hubbard S.S."/>
            <person name="Banfield J.F."/>
        </authorList>
    </citation>
    <scope>NUCLEOTIDE SEQUENCE [LARGE SCALE GENOMIC DNA]</scope>
</reference>
<keyword evidence="6" id="KW-0969">Cilium</keyword>
<dbReference type="Pfam" id="PF02049">
    <property type="entry name" value="FliE"/>
    <property type="match status" value="1"/>
</dbReference>
<comment type="subcellular location">
    <subcellularLocation>
        <location evidence="1 4">Bacterial flagellum basal body</location>
    </subcellularLocation>
</comment>
<dbReference type="HAMAP" id="MF_00724">
    <property type="entry name" value="FliE"/>
    <property type="match status" value="1"/>
</dbReference>
<dbReference type="EMBL" id="MELI01000062">
    <property type="protein sequence ID" value="OFW33637.1"/>
    <property type="molecule type" value="Genomic_DNA"/>
</dbReference>
<gene>
    <name evidence="4" type="primary">fliE</name>
    <name evidence="6" type="ORF">A2074_02380</name>
</gene>
<dbReference type="AlphaFoldDB" id="A0A1F2UKX5"/>
<keyword evidence="6" id="KW-0282">Flagellum</keyword>
<dbReference type="Proteomes" id="UP000178086">
    <property type="component" value="Unassembled WGS sequence"/>
</dbReference>
<comment type="caution">
    <text evidence="6">The sequence shown here is derived from an EMBL/GenBank/DDBJ whole genome shotgun (WGS) entry which is preliminary data.</text>
</comment>
<accession>A0A1F2UKX5</accession>
<evidence type="ECO:0000313" key="6">
    <source>
        <dbReference type="EMBL" id="OFW33637.1"/>
    </source>
</evidence>